<gene>
    <name evidence="1" type="ORF">OMP40_27125</name>
</gene>
<organism evidence="1 2">
    <name type="scientific">Cohnella rhizosphaerae</name>
    <dbReference type="NCBI Taxonomy" id="1457232"/>
    <lineage>
        <taxon>Bacteria</taxon>
        <taxon>Bacillati</taxon>
        <taxon>Bacillota</taxon>
        <taxon>Bacilli</taxon>
        <taxon>Bacillales</taxon>
        <taxon>Paenibacillaceae</taxon>
        <taxon>Cohnella</taxon>
    </lineage>
</organism>
<protein>
    <submittedName>
        <fullName evidence="1">Uncharacterized protein</fullName>
    </submittedName>
</protein>
<reference evidence="1" key="1">
    <citation type="submission" date="2022-10" db="EMBL/GenBank/DDBJ databases">
        <title>Comparative genomic analysis of Cohnella hashimotonis sp. nov., isolated from the International Space Station.</title>
        <authorList>
            <person name="Simpson A."/>
            <person name="Venkateswaran K."/>
        </authorList>
    </citation>
    <scope>NUCLEOTIDE SEQUENCE</scope>
    <source>
        <strain evidence="1">DSM 28161</strain>
    </source>
</reference>
<evidence type="ECO:0000313" key="1">
    <source>
        <dbReference type="EMBL" id="MDG0812595.1"/>
    </source>
</evidence>
<name>A0A9X4KWR6_9BACL</name>
<accession>A0A9X4KWR6</accession>
<proteinExistence type="predicted"/>
<dbReference type="EMBL" id="JAPDIA010000008">
    <property type="protein sequence ID" value="MDG0812595.1"/>
    <property type="molecule type" value="Genomic_DNA"/>
</dbReference>
<dbReference type="Proteomes" id="UP001153404">
    <property type="component" value="Unassembled WGS sequence"/>
</dbReference>
<dbReference type="AlphaFoldDB" id="A0A9X4KWR6"/>
<evidence type="ECO:0000313" key="2">
    <source>
        <dbReference type="Proteomes" id="UP001153404"/>
    </source>
</evidence>
<comment type="caution">
    <text evidence="1">The sequence shown here is derived from an EMBL/GenBank/DDBJ whole genome shotgun (WGS) entry which is preliminary data.</text>
</comment>
<keyword evidence="2" id="KW-1185">Reference proteome</keyword>
<sequence length="113" mass="12480">MPASIADVTQWLESQTDKELVITKHEDDDIDETVIRLARIERTGERRDALDDYTNGAALVLRGNGTVVTEGREAPLPNDAFEIPLEGLSLTETAESAALLVTERARYSIKIRA</sequence>
<dbReference type="Pfam" id="PF25846">
    <property type="entry name" value="YmzB"/>
    <property type="match status" value="1"/>
</dbReference>
<dbReference type="RefSeq" id="WP_277535980.1">
    <property type="nucleotide sequence ID" value="NZ_JAPDIA010000008.1"/>
</dbReference>
<dbReference type="InterPro" id="IPR058926">
    <property type="entry name" value="YmzB-like"/>
</dbReference>